<dbReference type="STRING" id="1166337.SAMN05192580_1895"/>
<dbReference type="SUPFAM" id="SSF48452">
    <property type="entry name" value="TPR-like"/>
    <property type="match status" value="1"/>
</dbReference>
<keyword evidence="7" id="KW-0732">Signal</keyword>
<keyword evidence="4 6" id="KW-0862">Zinc</keyword>
<evidence type="ECO:0000256" key="3">
    <source>
        <dbReference type="ARBA" id="ARBA00022801"/>
    </source>
</evidence>
<evidence type="ECO:0000256" key="1">
    <source>
        <dbReference type="ARBA" id="ARBA00022670"/>
    </source>
</evidence>
<accession>A0A1I6KXL4</accession>
<dbReference type="GO" id="GO:0016020">
    <property type="term" value="C:membrane"/>
    <property type="evidence" value="ECO:0007669"/>
    <property type="project" value="TreeGrafter"/>
</dbReference>
<dbReference type="AlphaFoldDB" id="A0A1I6KXL4"/>
<name>A0A1I6KXL4_9SPHN</name>
<feature type="signal peptide" evidence="7">
    <location>
        <begin position="1"/>
        <end position="19"/>
    </location>
</feature>
<evidence type="ECO:0000256" key="5">
    <source>
        <dbReference type="ARBA" id="ARBA00023049"/>
    </source>
</evidence>
<dbReference type="RefSeq" id="WP_242653423.1">
    <property type="nucleotide sequence ID" value="NZ_FOZG01000002.1"/>
</dbReference>
<dbReference type="EMBL" id="FOZG01000002">
    <property type="protein sequence ID" value="SFR95976.1"/>
    <property type="molecule type" value="Genomic_DNA"/>
</dbReference>
<keyword evidence="3 6" id="KW-0378">Hydrolase</keyword>
<comment type="similarity">
    <text evidence="6">Belongs to the peptidase M48 family.</text>
</comment>
<evidence type="ECO:0000256" key="4">
    <source>
        <dbReference type="ARBA" id="ARBA00022833"/>
    </source>
</evidence>
<sequence length="391" mass="42407">MIARAALAAMLALAAPALAAPKAKLAALPPYAGAYQPQTVDERGQWAEADEDERQLRDSAAVVTDPALNAYVRRVLCNAVGDDRCASVRIYILRVPVFNASMSANGTMRVYTGLLLRVRSEAELAAVLGHEFGHFEERHVLAGFRAARTATDLTTWLTLAGGYAAVSTAATSHTIAGNFYAYGRDQERAADRLAFSYTAASRYRPGAAADVWTRVMDENDATSLGRHQRSQRYDKVAFFASHPAPLERTVTLRELARKDGDDGEDATDTYAAALATWRPQFLTDQIKLNDFGGTEYLLAQLAKDGWTPDLLFARGELYRQRGNPRDLVSAAGFYREAIAKGDADPLAQRGLGLALLRSGDAAAGRQALTDYLTLRPDCEDAAMLRSLAAAQ</sequence>
<dbReference type="PANTHER" id="PTHR22726">
    <property type="entry name" value="METALLOENDOPEPTIDASE OMA1"/>
    <property type="match status" value="1"/>
</dbReference>
<evidence type="ECO:0000256" key="6">
    <source>
        <dbReference type="RuleBase" id="RU003983"/>
    </source>
</evidence>
<reference evidence="9 10" key="1">
    <citation type="submission" date="2016-10" db="EMBL/GenBank/DDBJ databases">
        <authorList>
            <person name="de Groot N.N."/>
        </authorList>
    </citation>
    <scope>NUCLEOTIDE SEQUENCE [LARGE SCALE GENOMIC DNA]</scope>
    <source>
        <strain evidence="9 10">S5-249</strain>
    </source>
</reference>
<dbReference type="Proteomes" id="UP000198824">
    <property type="component" value="Unassembled WGS sequence"/>
</dbReference>
<dbReference type="GO" id="GO:0046872">
    <property type="term" value="F:metal ion binding"/>
    <property type="evidence" value="ECO:0007669"/>
    <property type="project" value="UniProtKB-KW"/>
</dbReference>
<organism evidence="9 10">
    <name type="scientific">Sphingomonas jatrophae</name>
    <dbReference type="NCBI Taxonomy" id="1166337"/>
    <lineage>
        <taxon>Bacteria</taxon>
        <taxon>Pseudomonadati</taxon>
        <taxon>Pseudomonadota</taxon>
        <taxon>Alphaproteobacteria</taxon>
        <taxon>Sphingomonadales</taxon>
        <taxon>Sphingomonadaceae</taxon>
        <taxon>Sphingomonas</taxon>
    </lineage>
</organism>
<gene>
    <name evidence="9" type="ORF">SAMN05192580_1895</name>
</gene>
<dbReference type="InterPro" id="IPR001915">
    <property type="entry name" value="Peptidase_M48"/>
</dbReference>
<dbReference type="PANTHER" id="PTHR22726:SF1">
    <property type="entry name" value="METALLOENDOPEPTIDASE OMA1, MITOCHONDRIAL"/>
    <property type="match status" value="1"/>
</dbReference>
<dbReference type="InterPro" id="IPR051156">
    <property type="entry name" value="Mito/Outer_Membr_Metalloprot"/>
</dbReference>
<evidence type="ECO:0000313" key="10">
    <source>
        <dbReference type="Proteomes" id="UP000198824"/>
    </source>
</evidence>
<keyword evidence="5 6" id="KW-0482">Metalloprotease</keyword>
<proteinExistence type="inferred from homology"/>
<evidence type="ECO:0000259" key="8">
    <source>
        <dbReference type="Pfam" id="PF01435"/>
    </source>
</evidence>
<protein>
    <submittedName>
        <fullName evidence="9">Putative Zn-dependent protease, contains TPR repeats</fullName>
    </submittedName>
</protein>
<dbReference type="GO" id="GO:0051603">
    <property type="term" value="P:proteolysis involved in protein catabolic process"/>
    <property type="evidence" value="ECO:0007669"/>
    <property type="project" value="TreeGrafter"/>
</dbReference>
<evidence type="ECO:0000313" key="9">
    <source>
        <dbReference type="EMBL" id="SFR95976.1"/>
    </source>
</evidence>
<keyword evidence="10" id="KW-1185">Reference proteome</keyword>
<evidence type="ECO:0000256" key="2">
    <source>
        <dbReference type="ARBA" id="ARBA00022723"/>
    </source>
</evidence>
<feature type="chain" id="PRO_5011561751" evidence="7">
    <location>
        <begin position="20"/>
        <end position="391"/>
    </location>
</feature>
<keyword evidence="1 6" id="KW-0645">Protease</keyword>
<dbReference type="InterPro" id="IPR011990">
    <property type="entry name" value="TPR-like_helical_dom_sf"/>
</dbReference>
<dbReference type="CDD" id="cd07324">
    <property type="entry name" value="M48C_Oma1-like"/>
    <property type="match status" value="1"/>
</dbReference>
<evidence type="ECO:0000256" key="7">
    <source>
        <dbReference type="SAM" id="SignalP"/>
    </source>
</evidence>
<comment type="cofactor">
    <cofactor evidence="6">
        <name>Zn(2+)</name>
        <dbReference type="ChEBI" id="CHEBI:29105"/>
    </cofactor>
    <text evidence="6">Binds 1 zinc ion per subunit.</text>
</comment>
<dbReference type="Gene3D" id="1.25.40.10">
    <property type="entry name" value="Tetratricopeptide repeat domain"/>
    <property type="match status" value="1"/>
</dbReference>
<dbReference type="Pfam" id="PF01435">
    <property type="entry name" value="Peptidase_M48"/>
    <property type="match status" value="1"/>
</dbReference>
<dbReference type="Gene3D" id="3.30.2010.10">
    <property type="entry name" value="Metalloproteases ('zincins'), catalytic domain"/>
    <property type="match status" value="1"/>
</dbReference>
<dbReference type="GO" id="GO:0004222">
    <property type="term" value="F:metalloendopeptidase activity"/>
    <property type="evidence" value="ECO:0007669"/>
    <property type="project" value="InterPro"/>
</dbReference>
<keyword evidence="2" id="KW-0479">Metal-binding</keyword>
<feature type="domain" description="Peptidase M48" evidence="8">
    <location>
        <begin position="88"/>
        <end position="255"/>
    </location>
</feature>